<evidence type="ECO:0000313" key="3">
    <source>
        <dbReference type="Proteomes" id="UP001417504"/>
    </source>
</evidence>
<keyword evidence="3" id="KW-1185">Reference proteome</keyword>
<evidence type="ECO:0000313" key="2">
    <source>
        <dbReference type="EMBL" id="KAK9097500.1"/>
    </source>
</evidence>
<keyword evidence="1" id="KW-0812">Transmembrane</keyword>
<name>A0AAP0HVF2_9MAGN</name>
<dbReference type="Proteomes" id="UP001417504">
    <property type="component" value="Unassembled WGS sequence"/>
</dbReference>
<accession>A0AAP0HVF2</accession>
<dbReference type="AlphaFoldDB" id="A0AAP0HVF2"/>
<feature type="transmembrane region" description="Helical" evidence="1">
    <location>
        <begin position="75"/>
        <end position="92"/>
    </location>
</feature>
<proteinExistence type="predicted"/>
<reference evidence="2 3" key="1">
    <citation type="submission" date="2024-01" db="EMBL/GenBank/DDBJ databases">
        <title>Genome assemblies of Stephania.</title>
        <authorList>
            <person name="Yang L."/>
        </authorList>
    </citation>
    <scope>NUCLEOTIDE SEQUENCE [LARGE SCALE GENOMIC DNA]</scope>
    <source>
        <strain evidence="2">QJT</strain>
        <tissue evidence="2">Leaf</tissue>
    </source>
</reference>
<sequence length="187" mass="20946">MAIKNGKLQSIHNSELHDIPHVVADVSLGLSATSSNYTSGYSSIHVVLFVRDSLPPPLRATTAVVTDVSDHTRKYSSFGVTFFGCFIAALLLTTDTKLMRLIFLSSALFLAISLIFSDQTPTVPLVISDQTRRILRKLSPRFKRKGDRFWRMTECYIRGDSITFRVSYEELYTSILIDMLIVTYGAA</sequence>
<organism evidence="2 3">
    <name type="scientific">Stephania japonica</name>
    <dbReference type="NCBI Taxonomy" id="461633"/>
    <lineage>
        <taxon>Eukaryota</taxon>
        <taxon>Viridiplantae</taxon>
        <taxon>Streptophyta</taxon>
        <taxon>Embryophyta</taxon>
        <taxon>Tracheophyta</taxon>
        <taxon>Spermatophyta</taxon>
        <taxon>Magnoliopsida</taxon>
        <taxon>Ranunculales</taxon>
        <taxon>Menispermaceae</taxon>
        <taxon>Menispermoideae</taxon>
        <taxon>Cissampelideae</taxon>
        <taxon>Stephania</taxon>
    </lineage>
</organism>
<evidence type="ECO:0000256" key="1">
    <source>
        <dbReference type="SAM" id="Phobius"/>
    </source>
</evidence>
<comment type="caution">
    <text evidence="2">The sequence shown here is derived from an EMBL/GenBank/DDBJ whole genome shotgun (WGS) entry which is preliminary data.</text>
</comment>
<dbReference type="EMBL" id="JBBNAE010000009">
    <property type="protein sequence ID" value="KAK9097500.1"/>
    <property type="molecule type" value="Genomic_DNA"/>
</dbReference>
<feature type="transmembrane region" description="Helical" evidence="1">
    <location>
        <begin position="98"/>
        <end position="116"/>
    </location>
</feature>
<keyword evidence="1" id="KW-1133">Transmembrane helix</keyword>
<protein>
    <submittedName>
        <fullName evidence="2">Uncharacterized protein</fullName>
    </submittedName>
</protein>
<keyword evidence="1" id="KW-0472">Membrane</keyword>
<gene>
    <name evidence="2" type="ORF">Sjap_022997</name>
</gene>